<comment type="caution">
    <text evidence="2">The sequence shown here is derived from an EMBL/GenBank/DDBJ whole genome shotgun (WGS) entry which is preliminary data.</text>
</comment>
<dbReference type="InterPro" id="IPR036691">
    <property type="entry name" value="Endo/exonu/phosph_ase_sf"/>
</dbReference>
<dbReference type="EMBL" id="JAUEDM010000003">
    <property type="protein sequence ID" value="KAK3322529.1"/>
    <property type="molecule type" value="Genomic_DNA"/>
</dbReference>
<keyword evidence="3" id="KW-1185">Reference proteome</keyword>
<evidence type="ECO:0000256" key="1">
    <source>
        <dbReference type="SAM" id="MobiDB-lite"/>
    </source>
</evidence>
<sequence length="358" mass="40319">MSALRRATLPFALARGGRLNTMRLMSARRGFRRADRPPLSTSTRLRPQPVDLGAPADRNAQEELEPGSTLKVVSWNLDHTSFNPSARASAAMDHLKQVFGEAPRYHVVMLQEVNQESLEAIQNHEWVRRNFFVSHVEPPKFVGNPDPYTAISRGSTTKKKRFRLCTTHFEYPKAYHSRLRALIFGLLKGTCTHDCEITGGIVGACNENAHHWCHTSVPVNLRDVWEDWTTPPVSRLDIWHFPEIGMPEGHTWGYQSLERARPQRVDKFSYTGAVETFAASESHRSMFGAQDVAGKQGRVGIGIKAEVEAWSVSYVRNAQYPGGRICGCPPVEEGRTWERAWFLLEWVGGSPLDDRSLG</sequence>
<evidence type="ECO:0000313" key="3">
    <source>
        <dbReference type="Proteomes" id="UP001283341"/>
    </source>
</evidence>
<name>A0AAE0ICN6_9PEZI</name>
<organism evidence="2 3">
    <name type="scientific">Apodospora peruviana</name>
    <dbReference type="NCBI Taxonomy" id="516989"/>
    <lineage>
        <taxon>Eukaryota</taxon>
        <taxon>Fungi</taxon>
        <taxon>Dikarya</taxon>
        <taxon>Ascomycota</taxon>
        <taxon>Pezizomycotina</taxon>
        <taxon>Sordariomycetes</taxon>
        <taxon>Sordariomycetidae</taxon>
        <taxon>Sordariales</taxon>
        <taxon>Lasiosphaeriaceae</taxon>
        <taxon>Apodospora</taxon>
    </lineage>
</organism>
<evidence type="ECO:0000313" key="2">
    <source>
        <dbReference type="EMBL" id="KAK3322529.1"/>
    </source>
</evidence>
<reference evidence="2" key="2">
    <citation type="submission" date="2023-06" db="EMBL/GenBank/DDBJ databases">
        <authorList>
            <consortium name="Lawrence Berkeley National Laboratory"/>
            <person name="Haridas S."/>
            <person name="Hensen N."/>
            <person name="Bonometti L."/>
            <person name="Westerberg I."/>
            <person name="Brannstrom I.O."/>
            <person name="Guillou S."/>
            <person name="Cros-Aarteil S."/>
            <person name="Calhoun S."/>
            <person name="Kuo A."/>
            <person name="Mondo S."/>
            <person name="Pangilinan J."/>
            <person name="Riley R."/>
            <person name="Labutti K."/>
            <person name="Andreopoulos B."/>
            <person name="Lipzen A."/>
            <person name="Chen C."/>
            <person name="Yanf M."/>
            <person name="Daum C."/>
            <person name="Ng V."/>
            <person name="Clum A."/>
            <person name="Steindorff A."/>
            <person name="Ohm R."/>
            <person name="Martin F."/>
            <person name="Silar P."/>
            <person name="Natvig D."/>
            <person name="Lalanne C."/>
            <person name="Gautier V."/>
            <person name="Ament-Velasquez S.L."/>
            <person name="Kruys A."/>
            <person name="Hutchinson M.I."/>
            <person name="Powell A.J."/>
            <person name="Barry K."/>
            <person name="Miller A.N."/>
            <person name="Grigoriev I.V."/>
            <person name="Debuchy R."/>
            <person name="Gladieux P."/>
            <person name="Thoren M.H."/>
            <person name="Johannesson H."/>
        </authorList>
    </citation>
    <scope>NUCLEOTIDE SEQUENCE</scope>
    <source>
        <strain evidence="2">CBS 118394</strain>
    </source>
</reference>
<dbReference type="Gene3D" id="3.60.10.10">
    <property type="entry name" value="Endonuclease/exonuclease/phosphatase"/>
    <property type="match status" value="1"/>
</dbReference>
<proteinExistence type="predicted"/>
<gene>
    <name evidence="2" type="ORF">B0H66DRAFT_620178</name>
</gene>
<reference evidence="2" key="1">
    <citation type="journal article" date="2023" name="Mol. Phylogenet. Evol.">
        <title>Genome-scale phylogeny and comparative genomics of the fungal order Sordariales.</title>
        <authorList>
            <person name="Hensen N."/>
            <person name="Bonometti L."/>
            <person name="Westerberg I."/>
            <person name="Brannstrom I.O."/>
            <person name="Guillou S."/>
            <person name="Cros-Aarteil S."/>
            <person name="Calhoun S."/>
            <person name="Haridas S."/>
            <person name="Kuo A."/>
            <person name="Mondo S."/>
            <person name="Pangilinan J."/>
            <person name="Riley R."/>
            <person name="LaButti K."/>
            <person name="Andreopoulos B."/>
            <person name="Lipzen A."/>
            <person name="Chen C."/>
            <person name="Yan M."/>
            <person name="Daum C."/>
            <person name="Ng V."/>
            <person name="Clum A."/>
            <person name="Steindorff A."/>
            <person name="Ohm R.A."/>
            <person name="Martin F."/>
            <person name="Silar P."/>
            <person name="Natvig D.O."/>
            <person name="Lalanne C."/>
            <person name="Gautier V."/>
            <person name="Ament-Velasquez S.L."/>
            <person name="Kruys A."/>
            <person name="Hutchinson M.I."/>
            <person name="Powell A.J."/>
            <person name="Barry K."/>
            <person name="Miller A.N."/>
            <person name="Grigoriev I.V."/>
            <person name="Debuchy R."/>
            <person name="Gladieux P."/>
            <person name="Hiltunen Thoren M."/>
            <person name="Johannesson H."/>
        </authorList>
    </citation>
    <scope>NUCLEOTIDE SEQUENCE</scope>
    <source>
        <strain evidence="2">CBS 118394</strain>
    </source>
</reference>
<evidence type="ECO:0008006" key="4">
    <source>
        <dbReference type="Google" id="ProtNLM"/>
    </source>
</evidence>
<dbReference type="SUPFAM" id="SSF56219">
    <property type="entry name" value="DNase I-like"/>
    <property type="match status" value="1"/>
</dbReference>
<dbReference type="AlphaFoldDB" id="A0AAE0ICN6"/>
<dbReference type="Proteomes" id="UP001283341">
    <property type="component" value="Unassembled WGS sequence"/>
</dbReference>
<protein>
    <recommendedName>
        <fullName evidence="4">Endonuclease/exonuclease/phosphatase domain-containing protein</fullName>
    </recommendedName>
</protein>
<feature type="region of interest" description="Disordered" evidence="1">
    <location>
        <begin position="29"/>
        <end position="54"/>
    </location>
</feature>
<accession>A0AAE0ICN6</accession>